<keyword evidence="7" id="KW-0255">Endonuclease</keyword>
<keyword evidence="12" id="KW-0472">Membrane</keyword>
<organism evidence="18 19">
    <name type="scientific">Owenia fusiformis</name>
    <name type="common">Polychaete worm</name>
    <dbReference type="NCBI Taxonomy" id="6347"/>
    <lineage>
        <taxon>Eukaryota</taxon>
        <taxon>Metazoa</taxon>
        <taxon>Spiralia</taxon>
        <taxon>Lophotrochozoa</taxon>
        <taxon>Annelida</taxon>
        <taxon>Polychaeta</taxon>
        <taxon>Sedentaria</taxon>
        <taxon>Canalipalpata</taxon>
        <taxon>Sabellida</taxon>
        <taxon>Oweniida</taxon>
        <taxon>Oweniidae</taxon>
        <taxon>Owenia</taxon>
    </lineage>
</organism>
<dbReference type="InterPro" id="IPR041003">
    <property type="entry name" value="Exog_C"/>
</dbReference>
<reference evidence="18" key="1">
    <citation type="submission" date="2022-03" db="EMBL/GenBank/DDBJ databases">
        <authorList>
            <person name="Martin C."/>
        </authorList>
    </citation>
    <scope>NUCLEOTIDE SEQUENCE</scope>
</reference>
<dbReference type="AlphaFoldDB" id="A0A8J1XKP6"/>
<dbReference type="InterPro" id="IPR001604">
    <property type="entry name" value="Endo_G_ENPP1-like_dom"/>
</dbReference>
<dbReference type="InterPro" id="IPR044929">
    <property type="entry name" value="DNA/RNA_non-sp_Endonuclease_sf"/>
</dbReference>
<keyword evidence="5" id="KW-0540">Nuclease</keyword>
<evidence type="ECO:0000256" key="11">
    <source>
        <dbReference type="ARBA" id="ARBA00023128"/>
    </source>
</evidence>
<evidence type="ECO:0000256" key="5">
    <source>
        <dbReference type="ARBA" id="ARBA00022722"/>
    </source>
</evidence>
<evidence type="ECO:0000256" key="3">
    <source>
        <dbReference type="ARBA" id="ARBA00010052"/>
    </source>
</evidence>
<evidence type="ECO:0000256" key="6">
    <source>
        <dbReference type="ARBA" id="ARBA00022723"/>
    </source>
</evidence>
<dbReference type="InterPro" id="IPR044925">
    <property type="entry name" value="His-Me_finger_sf"/>
</dbReference>
<evidence type="ECO:0000256" key="10">
    <source>
        <dbReference type="ARBA" id="ARBA00022946"/>
    </source>
</evidence>
<dbReference type="GO" id="GO:0005743">
    <property type="term" value="C:mitochondrial inner membrane"/>
    <property type="evidence" value="ECO:0007669"/>
    <property type="project" value="UniProtKB-SubCell"/>
</dbReference>
<keyword evidence="9" id="KW-0378">Hydrolase</keyword>
<dbReference type="GO" id="GO:0004521">
    <property type="term" value="F:RNA endonuclease activity"/>
    <property type="evidence" value="ECO:0007669"/>
    <property type="project" value="TreeGrafter"/>
</dbReference>
<dbReference type="GO" id="GO:0046872">
    <property type="term" value="F:metal ion binding"/>
    <property type="evidence" value="ECO:0007669"/>
    <property type="project" value="UniProtKB-KW"/>
</dbReference>
<comment type="similarity">
    <text evidence="3">Belongs to the DNA/RNA non-specific endonuclease family.</text>
</comment>
<evidence type="ECO:0000256" key="15">
    <source>
        <dbReference type="ARBA" id="ARBA00081050"/>
    </source>
</evidence>
<evidence type="ECO:0000313" key="18">
    <source>
        <dbReference type="EMBL" id="CAH1776737.1"/>
    </source>
</evidence>
<dbReference type="FunFam" id="3.40.570.10:FF:000003">
    <property type="entry name" value="Nuclease EXOG, mitochondrial"/>
    <property type="match status" value="1"/>
</dbReference>
<evidence type="ECO:0000256" key="13">
    <source>
        <dbReference type="ARBA" id="ARBA00053281"/>
    </source>
</evidence>
<evidence type="ECO:0000256" key="8">
    <source>
        <dbReference type="ARBA" id="ARBA00022792"/>
    </source>
</evidence>
<dbReference type="CDD" id="cd00091">
    <property type="entry name" value="NUC"/>
    <property type="match status" value="1"/>
</dbReference>
<dbReference type="SMART" id="SM00477">
    <property type="entry name" value="NUC"/>
    <property type="match status" value="1"/>
</dbReference>
<evidence type="ECO:0000256" key="14">
    <source>
        <dbReference type="ARBA" id="ARBA00074243"/>
    </source>
</evidence>
<comment type="cofactor">
    <cofactor evidence="1">
        <name>a divalent metal cation</name>
        <dbReference type="ChEBI" id="CHEBI:60240"/>
    </cofactor>
</comment>
<sequence>MAQPVVSVFLRGFLSGGLVSSALFGIYSYNNNANLAIESGIHVEYQESLTDPSYKLRGDQILKYGVPDRGPDVRYYRNHALTYDQSRKSPIWVAEHLNKEVLTGSANRKHSKFKPDVNIPEMYNAANSDFYKSGWSRGHMAPAGDNKFDQVAMDESFYLSNIVPQDLNNNGQFWNKLEMYTRDLVQTKGYSDVWVVTGPIVRSTIEENGKKFVKYEVIGKNEVPVPTHLYKIILAETGDKQTKLIGAFVVPNQPIQHDHTLRQYQVTLEDLQIWTGINFFPKLDKSTTKNLCDVDQCKLLSREQFELYFIGRKLDSARNISRLEKVWSELDEKNLKPDQFLIELYNRKKSEIDLKEKEE</sequence>
<evidence type="ECO:0000256" key="4">
    <source>
        <dbReference type="ARBA" id="ARBA00011738"/>
    </source>
</evidence>
<dbReference type="InterPro" id="IPR040255">
    <property type="entry name" value="Non-specific_endonuclease"/>
</dbReference>
<evidence type="ECO:0000313" key="19">
    <source>
        <dbReference type="Proteomes" id="UP000749559"/>
    </source>
</evidence>
<keyword evidence="8" id="KW-0999">Mitochondrion inner membrane</keyword>
<dbReference type="GO" id="GO:0005634">
    <property type="term" value="C:nucleus"/>
    <property type="evidence" value="ECO:0007669"/>
    <property type="project" value="TreeGrafter"/>
</dbReference>
<evidence type="ECO:0000259" key="17">
    <source>
        <dbReference type="SMART" id="SM00892"/>
    </source>
</evidence>
<dbReference type="PANTHER" id="PTHR13966">
    <property type="entry name" value="ENDONUCLEASE RELATED"/>
    <property type="match status" value="1"/>
</dbReference>
<evidence type="ECO:0000256" key="7">
    <source>
        <dbReference type="ARBA" id="ARBA00022759"/>
    </source>
</evidence>
<evidence type="ECO:0000256" key="1">
    <source>
        <dbReference type="ARBA" id="ARBA00001968"/>
    </source>
</evidence>
<protein>
    <recommendedName>
        <fullName evidence="14">Nuclease EXOG, mitochondrial</fullName>
    </recommendedName>
    <alternativeName>
        <fullName evidence="15">Endonuclease G-like 1</fullName>
    </alternativeName>
</protein>
<accession>A0A8J1XKP6</accession>
<dbReference type="EMBL" id="CAIIXF020000002">
    <property type="protein sequence ID" value="CAH1776737.1"/>
    <property type="molecule type" value="Genomic_DNA"/>
</dbReference>
<comment type="subunit">
    <text evidence="4">Homodimer.</text>
</comment>
<keyword evidence="10" id="KW-0809">Transit peptide</keyword>
<keyword evidence="6" id="KW-0479">Metal-binding</keyword>
<dbReference type="Gene3D" id="6.10.250.1250">
    <property type="match status" value="1"/>
</dbReference>
<keyword evidence="19" id="KW-1185">Reference proteome</keyword>
<dbReference type="GO" id="GO:0006309">
    <property type="term" value="P:apoptotic DNA fragmentation"/>
    <property type="evidence" value="ECO:0007669"/>
    <property type="project" value="TreeGrafter"/>
</dbReference>
<dbReference type="SUPFAM" id="SSF54060">
    <property type="entry name" value="His-Me finger endonucleases"/>
    <property type="match status" value="1"/>
</dbReference>
<comment type="subcellular location">
    <subcellularLocation>
        <location evidence="2">Mitochondrion inner membrane</location>
    </subcellularLocation>
</comment>
<dbReference type="SMART" id="SM00892">
    <property type="entry name" value="Endonuclease_NS"/>
    <property type="match status" value="1"/>
</dbReference>
<dbReference type="InterPro" id="IPR020821">
    <property type="entry name" value="ENPP1-3/EXOG-like_nuc-like"/>
</dbReference>
<dbReference type="Proteomes" id="UP000749559">
    <property type="component" value="Unassembled WGS sequence"/>
</dbReference>
<evidence type="ECO:0000256" key="2">
    <source>
        <dbReference type="ARBA" id="ARBA00004273"/>
    </source>
</evidence>
<gene>
    <name evidence="18" type="ORF">OFUS_LOCUS3884</name>
</gene>
<proteinExistence type="inferred from homology"/>
<evidence type="ECO:0000259" key="16">
    <source>
        <dbReference type="SMART" id="SM00477"/>
    </source>
</evidence>
<dbReference type="Pfam" id="PF01223">
    <property type="entry name" value="Endonuclease_NS"/>
    <property type="match status" value="1"/>
</dbReference>
<dbReference type="OrthoDB" id="5418055at2759"/>
<dbReference type="PANTHER" id="PTHR13966:SF19">
    <property type="entry name" value="NUCLEASE EXOG, MITOCHONDRIAL"/>
    <property type="match status" value="1"/>
</dbReference>
<feature type="domain" description="DNA/RNA non-specific endonuclease/pyrophosphatase/phosphodiesterase" evidence="17">
    <location>
        <begin position="75"/>
        <end position="286"/>
    </location>
</feature>
<feature type="domain" description="ENPP1-3/EXOG-like endonuclease/phosphodiesterase" evidence="16">
    <location>
        <begin position="76"/>
        <end position="286"/>
    </location>
</feature>
<dbReference type="GO" id="GO:0003676">
    <property type="term" value="F:nucleic acid binding"/>
    <property type="evidence" value="ECO:0007669"/>
    <property type="project" value="InterPro"/>
</dbReference>
<dbReference type="Gene3D" id="3.40.570.10">
    <property type="entry name" value="Extracellular Endonuclease, subunit A"/>
    <property type="match status" value="1"/>
</dbReference>
<dbReference type="Pfam" id="PF18026">
    <property type="entry name" value="Exog_C"/>
    <property type="match status" value="1"/>
</dbReference>
<keyword evidence="11" id="KW-0496">Mitochondrion</keyword>
<evidence type="ECO:0000256" key="9">
    <source>
        <dbReference type="ARBA" id="ARBA00022801"/>
    </source>
</evidence>
<evidence type="ECO:0000256" key="12">
    <source>
        <dbReference type="ARBA" id="ARBA00023136"/>
    </source>
</evidence>
<comment type="caution">
    <text evidence="18">The sequence shown here is derived from an EMBL/GenBank/DDBJ whole genome shotgun (WGS) entry which is preliminary data.</text>
</comment>
<name>A0A8J1XKP6_OWEFU</name>
<comment type="function">
    <text evidence="13">Endo/exonuclease with nicking activity towards supercoiled DNA, a preference for single-stranded DNA and 5'-3' exonuclease activity.</text>
</comment>
<dbReference type="GO" id="GO:0000014">
    <property type="term" value="F:single-stranded DNA endodeoxyribonuclease activity"/>
    <property type="evidence" value="ECO:0007669"/>
    <property type="project" value="TreeGrafter"/>
</dbReference>